<dbReference type="Pfam" id="PF01553">
    <property type="entry name" value="Acyltransferase"/>
    <property type="match status" value="1"/>
</dbReference>
<evidence type="ECO:0000256" key="1">
    <source>
        <dbReference type="ARBA" id="ARBA00004141"/>
    </source>
</evidence>
<keyword evidence="4 7" id="KW-0812">Transmembrane</keyword>
<dbReference type="InterPro" id="IPR002123">
    <property type="entry name" value="Plipid/glycerol_acylTrfase"/>
</dbReference>
<feature type="transmembrane region" description="Helical" evidence="7">
    <location>
        <begin position="241"/>
        <end position="266"/>
    </location>
</feature>
<sequence length="508" mass="56369">MFSSISKFCYEGRKNHSIANELEDTLLISKSQFPYFMLVAFEAGGPIRSLLLLLIYPLIWVLEISGLDAAALRIMIFISMAGLKMKSIKAIAKAVLPRFYLEDVREDVFRVWSTCGGKKHVITSSPRVMVDTFLREYMDVDCVIATELRTLGEYCLGLTAAPGIIAGAGSLDALRATLGGDNNIDVGLSVGLKDHSFQQLCRENYFIPRGEKPSPLCKMDYPKPLIFHDGRLVMRPAPLDFAAIFLWLPFGFLLAVSRILVGFFPYKLKLLGAAATGLRIRATFPTTCKPHDCQSHTCKSPSFARASNSNACNGTTLGTLYVCSHRTLIDPVIISSALQRHVSAVTFSISKLSEILSPITAIRLSRDRSKDGETMRALLSQGDLVVCPEGTTCREPYLLRFSPLFAEVADDVVPIAISTNVTMFHGTTVRGHKWLDPFCFLMNPTPLYNLEFLESYPAAMARNEQSIYDIANHVQRLIARALGYECTTFTRRDKYRMLAGNDGVTPTK</sequence>
<keyword evidence="3 9" id="KW-0808">Transferase</keyword>
<evidence type="ECO:0000313" key="10">
    <source>
        <dbReference type="Proteomes" id="UP000283530"/>
    </source>
</evidence>
<dbReference type="SMART" id="SM00563">
    <property type="entry name" value="PlsC"/>
    <property type="match status" value="1"/>
</dbReference>
<protein>
    <submittedName>
        <fullName evidence="9">Glycerol-3-phosphate 2-O-acyltransferase 6-like protein</fullName>
    </submittedName>
</protein>
<dbReference type="CDD" id="cd06551">
    <property type="entry name" value="LPLAT"/>
    <property type="match status" value="1"/>
</dbReference>
<accession>A0A443PDE5</accession>
<evidence type="ECO:0000256" key="7">
    <source>
        <dbReference type="SAM" id="Phobius"/>
    </source>
</evidence>
<keyword evidence="10" id="KW-1185">Reference proteome</keyword>
<keyword evidence="9" id="KW-0012">Acyltransferase</keyword>
<organism evidence="9 10">
    <name type="scientific">Cinnamomum micranthum f. kanehirae</name>
    <dbReference type="NCBI Taxonomy" id="337451"/>
    <lineage>
        <taxon>Eukaryota</taxon>
        <taxon>Viridiplantae</taxon>
        <taxon>Streptophyta</taxon>
        <taxon>Embryophyta</taxon>
        <taxon>Tracheophyta</taxon>
        <taxon>Spermatophyta</taxon>
        <taxon>Magnoliopsida</taxon>
        <taxon>Magnoliidae</taxon>
        <taxon>Laurales</taxon>
        <taxon>Lauraceae</taxon>
        <taxon>Cinnamomum</taxon>
    </lineage>
</organism>
<evidence type="ECO:0000256" key="4">
    <source>
        <dbReference type="ARBA" id="ARBA00022692"/>
    </source>
</evidence>
<proteinExistence type="inferred from homology"/>
<dbReference type="GO" id="GO:0090447">
    <property type="term" value="F:glycerol-3-phosphate 2-O-acyltransferase activity"/>
    <property type="evidence" value="ECO:0007669"/>
    <property type="project" value="TreeGrafter"/>
</dbReference>
<name>A0A443PDE5_9MAGN</name>
<dbReference type="EMBL" id="QPKB01000007">
    <property type="protein sequence ID" value="RWR88781.1"/>
    <property type="molecule type" value="Genomic_DNA"/>
</dbReference>
<keyword evidence="5 7" id="KW-1133">Transmembrane helix</keyword>
<comment type="caution">
    <text evidence="9">The sequence shown here is derived from an EMBL/GenBank/DDBJ whole genome shotgun (WGS) entry which is preliminary data.</text>
</comment>
<evidence type="ECO:0000259" key="8">
    <source>
        <dbReference type="SMART" id="SM00563"/>
    </source>
</evidence>
<dbReference type="InterPro" id="IPR056462">
    <property type="entry name" value="HAD_RAM2/GPAT1-8"/>
</dbReference>
<comment type="subcellular location">
    <subcellularLocation>
        <location evidence="1">Membrane</location>
        <topology evidence="1">Multi-pass membrane protein</topology>
    </subcellularLocation>
</comment>
<dbReference type="GO" id="GO:0016791">
    <property type="term" value="F:phosphatase activity"/>
    <property type="evidence" value="ECO:0007669"/>
    <property type="project" value="TreeGrafter"/>
</dbReference>
<dbReference type="Pfam" id="PF23270">
    <property type="entry name" value="HAD_RAM2_N"/>
    <property type="match status" value="1"/>
</dbReference>
<evidence type="ECO:0000256" key="2">
    <source>
        <dbReference type="ARBA" id="ARBA00007937"/>
    </source>
</evidence>
<evidence type="ECO:0000256" key="6">
    <source>
        <dbReference type="ARBA" id="ARBA00023136"/>
    </source>
</evidence>
<dbReference type="GO" id="GO:0016020">
    <property type="term" value="C:membrane"/>
    <property type="evidence" value="ECO:0007669"/>
    <property type="project" value="UniProtKB-SubCell"/>
</dbReference>
<dbReference type="PANTHER" id="PTHR15486:SF77">
    <property type="entry name" value="OS08G0131300 PROTEIN"/>
    <property type="match status" value="1"/>
</dbReference>
<comment type="similarity">
    <text evidence="2">Belongs to the GPAT/DAPAT family.</text>
</comment>
<evidence type="ECO:0000256" key="3">
    <source>
        <dbReference type="ARBA" id="ARBA00022679"/>
    </source>
</evidence>
<gene>
    <name evidence="9" type="ORF">CKAN_01781800</name>
</gene>
<dbReference type="SUPFAM" id="SSF69593">
    <property type="entry name" value="Glycerol-3-phosphate (1)-acyltransferase"/>
    <property type="match status" value="1"/>
</dbReference>
<evidence type="ECO:0000256" key="5">
    <source>
        <dbReference type="ARBA" id="ARBA00022989"/>
    </source>
</evidence>
<evidence type="ECO:0000313" key="9">
    <source>
        <dbReference type="EMBL" id="RWR88781.1"/>
    </source>
</evidence>
<dbReference type="PANTHER" id="PTHR15486">
    <property type="entry name" value="ANCIENT UBIQUITOUS PROTEIN"/>
    <property type="match status" value="1"/>
</dbReference>
<dbReference type="AlphaFoldDB" id="A0A443PDE5"/>
<feature type="transmembrane region" description="Helical" evidence="7">
    <location>
        <begin position="64"/>
        <end position="83"/>
    </location>
</feature>
<feature type="transmembrane region" description="Helical" evidence="7">
    <location>
        <begin position="35"/>
        <end position="58"/>
    </location>
</feature>
<keyword evidence="6 7" id="KW-0472">Membrane</keyword>
<dbReference type="GO" id="GO:0010143">
    <property type="term" value="P:cutin biosynthetic process"/>
    <property type="evidence" value="ECO:0007669"/>
    <property type="project" value="TreeGrafter"/>
</dbReference>
<dbReference type="OrthoDB" id="1854593at2759"/>
<feature type="domain" description="Phospholipid/glycerol acyltransferase" evidence="8">
    <location>
        <begin position="319"/>
        <end position="420"/>
    </location>
</feature>
<reference evidence="9 10" key="1">
    <citation type="journal article" date="2019" name="Nat. Plants">
        <title>Stout camphor tree genome fills gaps in understanding of flowering plant genome evolution.</title>
        <authorList>
            <person name="Chaw S.M."/>
            <person name="Liu Y.C."/>
            <person name="Wu Y.W."/>
            <person name="Wang H.Y."/>
            <person name="Lin C.I."/>
            <person name="Wu C.S."/>
            <person name="Ke H.M."/>
            <person name="Chang L.Y."/>
            <person name="Hsu C.Y."/>
            <person name="Yang H.T."/>
            <person name="Sudianto E."/>
            <person name="Hsu M.H."/>
            <person name="Wu K.P."/>
            <person name="Wang L.N."/>
            <person name="Leebens-Mack J.H."/>
            <person name="Tsai I.J."/>
        </authorList>
    </citation>
    <scope>NUCLEOTIDE SEQUENCE [LARGE SCALE GENOMIC DNA]</scope>
    <source>
        <strain evidence="10">cv. Chaw 1501</strain>
        <tissue evidence="9">Young leaves</tissue>
    </source>
</reference>
<dbReference type="Proteomes" id="UP000283530">
    <property type="component" value="Unassembled WGS sequence"/>
</dbReference>